<evidence type="ECO:0000256" key="5">
    <source>
        <dbReference type="ARBA" id="ARBA00022692"/>
    </source>
</evidence>
<evidence type="ECO:0000256" key="1">
    <source>
        <dbReference type="ARBA" id="ARBA00004429"/>
    </source>
</evidence>
<dbReference type="Pfam" id="PF04290">
    <property type="entry name" value="DctQ"/>
    <property type="match status" value="1"/>
</dbReference>
<keyword evidence="13" id="KW-1185">Reference proteome</keyword>
<organism evidence="12 13">
    <name type="scientific">Tistlia consotensis USBA 355</name>
    <dbReference type="NCBI Taxonomy" id="560819"/>
    <lineage>
        <taxon>Bacteria</taxon>
        <taxon>Pseudomonadati</taxon>
        <taxon>Pseudomonadota</taxon>
        <taxon>Alphaproteobacteria</taxon>
        <taxon>Rhodospirillales</taxon>
        <taxon>Rhodovibrionaceae</taxon>
        <taxon>Tistlia</taxon>
    </lineage>
</organism>
<dbReference type="PANTHER" id="PTHR35011">
    <property type="entry name" value="2,3-DIKETO-L-GULONATE TRAP TRANSPORTER SMALL PERMEASE PROTEIN YIAM"/>
    <property type="match status" value="1"/>
</dbReference>
<dbReference type="GO" id="GO:0015740">
    <property type="term" value="P:C4-dicarboxylate transport"/>
    <property type="evidence" value="ECO:0007669"/>
    <property type="project" value="TreeGrafter"/>
</dbReference>
<proteinExistence type="inferred from homology"/>
<feature type="compositionally biased region" description="Basic and acidic residues" evidence="10">
    <location>
        <begin position="173"/>
        <end position="186"/>
    </location>
</feature>
<comment type="function">
    <text evidence="9">Part of the tripartite ATP-independent periplasmic (TRAP) transport system.</text>
</comment>
<reference evidence="12 13" key="1">
    <citation type="submission" date="2017-04" db="EMBL/GenBank/DDBJ databases">
        <authorList>
            <person name="Afonso C.L."/>
            <person name="Miller P.J."/>
            <person name="Scott M.A."/>
            <person name="Spackman E."/>
            <person name="Goraichik I."/>
            <person name="Dimitrov K.M."/>
            <person name="Suarez D.L."/>
            <person name="Swayne D.E."/>
        </authorList>
    </citation>
    <scope>NUCLEOTIDE SEQUENCE [LARGE SCALE GENOMIC DNA]</scope>
    <source>
        <strain evidence="12 13">USBA 355</strain>
    </source>
</reference>
<keyword evidence="7 9" id="KW-0472">Membrane</keyword>
<evidence type="ECO:0000256" key="6">
    <source>
        <dbReference type="ARBA" id="ARBA00022989"/>
    </source>
</evidence>
<dbReference type="InterPro" id="IPR055348">
    <property type="entry name" value="DctQ"/>
</dbReference>
<evidence type="ECO:0000256" key="7">
    <source>
        <dbReference type="ARBA" id="ARBA00023136"/>
    </source>
</evidence>
<protein>
    <recommendedName>
        <fullName evidence="9">TRAP transporter small permease protein</fullName>
    </recommendedName>
</protein>
<feature type="transmembrane region" description="Helical" evidence="9">
    <location>
        <begin position="56"/>
        <end position="74"/>
    </location>
</feature>
<evidence type="ECO:0000256" key="10">
    <source>
        <dbReference type="SAM" id="MobiDB-lite"/>
    </source>
</evidence>
<keyword evidence="5 9" id="KW-0812">Transmembrane</keyword>
<comment type="subcellular location">
    <subcellularLocation>
        <location evidence="1 9">Cell inner membrane</location>
        <topology evidence="1 9">Multi-pass membrane protein</topology>
    </subcellularLocation>
</comment>
<evidence type="ECO:0000256" key="3">
    <source>
        <dbReference type="ARBA" id="ARBA00022475"/>
    </source>
</evidence>
<name>A0A1Y6BIX0_9PROT</name>
<comment type="similarity">
    <text evidence="8 9">Belongs to the TRAP transporter small permease family.</text>
</comment>
<keyword evidence="2 9" id="KW-0813">Transport</keyword>
<evidence type="ECO:0000256" key="8">
    <source>
        <dbReference type="ARBA" id="ARBA00038436"/>
    </source>
</evidence>
<evidence type="ECO:0000259" key="11">
    <source>
        <dbReference type="Pfam" id="PF04290"/>
    </source>
</evidence>
<dbReference type="PANTHER" id="PTHR35011:SF2">
    <property type="entry name" value="2,3-DIKETO-L-GULONATE TRAP TRANSPORTER SMALL PERMEASE PROTEIN YIAM"/>
    <property type="match status" value="1"/>
</dbReference>
<evidence type="ECO:0000313" key="13">
    <source>
        <dbReference type="Proteomes" id="UP000192917"/>
    </source>
</evidence>
<accession>A0A1Y6BIX0</accession>
<evidence type="ECO:0000313" key="12">
    <source>
        <dbReference type="EMBL" id="SMF13863.1"/>
    </source>
</evidence>
<feature type="transmembrane region" description="Helical" evidence="9">
    <location>
        <begin position="95"/>
        <end position="115"/>
    </location>
</feature>
<evidence type="ECO:0000256" key="9">
    <source>
        <dbReference type="RuleBase" id="RU369079"/>
    </source>
</evidence>
<comment type="subunit">
    <text evidence="9">The complex comprises the extracytoplasmic solute receptor protein and the two transmembrane proteins.</text>
</comment>
<dbReference type="GO" id="GO:0005886">
    <property type="term" value="C:plasma membrane"/>
    <property type="evidence" value="ECO:0007669"/>
    <property type="project" value="UniProtKB-SubCell"/>
</dbReference>
<dbReference type="Proteomes" id="UP000192917">
    <property type="component" value="Unassembled WGS sequence"/>
</dbReference>
<keyword evidence="6 9" id="KW-1133">Transmembrane helix</keyword>
<dbReference type="STRING" id="560819.SAMN05428998_105206"/>
<dbReference type="AlphaFoldDB" id="A0A1Y6BIX0"/>
<dbReference type="GO" id="GO:0022857">
    <property type="term" value="F:transmembrane transporter activity"/>
    <property type="evidence" value="ECO:0007669"/>
    <property type="project" value="UniProtKB-UniRule"/>
</dbReference>
<keyword evidence="4 9" id="KW-0997">Cell inner membrane</keyword>
<dbReference type="InterPro" id="IPR007387">
    <property type="entry name" value="TRAP_DctQ"/>
</dbReference>
<feature type="transmembrane region" description="Helical" evidence="9">
    <location>
        <begin position="19"/>
        <end position="41"/>
    </location>
</feature>
<evidence type="ECO:0000256" key="4">
    <source>
        <dbReference type="ARBA" id="ARBA00022519"/>
    </source>
</evidence>
<gene>
    <name evidence="12" type="ORF">SAMN05428998_105206</name>
</gene>
<dbReference type="EMBL" id="FWZX01000005">
    <property type="protein sequence ID" value="SMF13863.1"/>
    <property type="molecule type" value="Genomic_DNA"/>
</dbReference>
<feature type="region of interest" description="Disordered" evidence="10">
    <location>
        <begin position="165"/>
        <end position="186"/>
    </location>
</feature>
<feature type="transmembrane region" description="Helical" evidence="9">
    <location>
        <begin position="135"/>
        <end position="154"/>
    </location>
</feature>
<evidence type="ECO:0000256" key="2">
    <source>
        <dbReference type="ARBA" id="ARBA00022448"/>
    </source>
</evidence>
<keyword evidence="3" id="KW-1003">Cell membrane</keyword>
<feature type="domain" description="Tripartite ATP-independent periplasmic transporters DctQ component" evidence="11">
    <location>
        <begin position="32"/>
        <end position="155"/>
    </location>
</feature>
<dbReference type="RefSeq" id="WP_085122231.1">
    <property type="nucleotide sequence ID" value="NZ_FWZX01000005.1"/>
</dbReference>
<sequence>MTEQGLCGRVASQLERISVLGLGLAVACLGLMTALVVLQVVARNFFDLGLPWADELARLSGIALTFLALPYLLARGKHIAVEFLVGLLGGRRRRLVLAVADLAVALFCALMLWGFVKFLGRAAAFSTPSLGLPNLVFYAPAFAGTLLLGLAALLRGLGRLAGAAPRALEPPEPESRAPEAREPGAP</sequence>